<dbReference type="InterPro" id="IPR019734">
    <property type="entry name" value="TPR_rpt"/>
</dbReference>
<feature type="region of interest" description="Disordered" evidence="2">
    <location>
        <begin position="104"/>
        <end position="136"/>
    </location>
</feature>
<evidence type="ECO:0008006" key="5">
    <source>
        <dbReference type="Google" id="ProtNLM"/>
    </source>
</evidence>
<dbReference type="GO" id="GO:0006397">
    <property type="term" value="P:mRNA processing"/>
    <property type="evidence" value="ECO:0007669"/>
    <property type="project" value="InterPro"/>
</dbReference>
<dbReference type="SMART" id="SM00386">
    <property type="entry name" value="HAT"/>
    <property type="match status" value="7"/>
</dbReference>
<dbReference type="SMART" id="SM00028">
    <property type="entry name" value="TPR"/>
    <property type="match status" value="6"/>
</dbReference>
<dbReference type="Gene3D" id="1.25.40.10">
    <property type="entry name" value="Tetratricopeptide repeat domain"/>
    <property type="match status" value="1"/>
</dbReference>
<dbReference type="EMBL" id="JANCYW010000005">
    <property type="protein sequence ID" value="KAK4535477.1"/>
    <property type="molecule type" value="Genomic_DNA"/>
</dbReference>
<feature type="compositionally biased region" description="Basic residues" evidence="2">
    <location>
        <begin position="117"/>
        <end position="126"/>
    </location>
</feature>
<dbReference type="Pfam" id="PF13428">
    <property type="entry name" value="TPR_14"/>
    <property type="match status" value="1"/>
</dbReference>
<evidence type="ECO:0000313" key="4">
    <source>
        <dbReference type="Proteomes" id="UP001301350"/>
    </source>
</evidence>
<dbReference type="InterPro" id="IPR044624">
    <property type="entry name" value="Mbb1-like"/>
</dbReference>
<dbReference type="PROSITE" id="PS50005">
    <property type="entry name" value="TPR"/>
    <property type="match status" value="2"/>
</dbReference>
<dbReference type="SUPFAM" id="SSF48452">
    <property type="entry name" value="TPR-like"/>
    <property type="match status" value="2"/>
</dbReference>
<dbReference type="GO" id="GO:0003729">
    <property type="term" value="F:mRNA binding"/>
    <property type="evidence" value="ECO:0007669"/>
    <property type="project" value="InterPro"/>
</dbReference>
<dbReference type="AlphaFoldDB" id="A0AAV9IT90"/>
<sequence length="713" mass="78532">MELVGFAGWVARRPVDAPRGHSALAAPTAGAALCFRRTSVWRWEPRTKARWRAVPDDEGITTLDGLCNLCALAPHRRGRGEHPPSASVSAAAGAAALPDAFAFSPDESDADELPSVRHGRRERAHRAPATLTPDGAGALGAVRRELRRGHTRIAEKMLQDMVRVSPGNGKAWLLLCQLCANRLGQVHKARSAFAAAIGHNPRNTRLLHAYAVFEGRHGGAPETVRTLFERALQLDSTDGVTWQAYALYEARQGDDARAEELFGRGIQRDPRNASLLQALGMFHLRRDNLEAACTCLERATQANPRHVPSWQAHGVALGRLGRYADAAAKFQTALAVDPLSVPTLQAYALNETQRGDYDNARRLFQQGALYAPTHVAVYHAWARMEEELGNFEAARDVFERGVRVTGSLDAYRRHRRRYDGHVDPTEVDPVLKAWAEMESRLGHIPASTEWNPYAAPDRASDISVDEKRQSIVERLLMLKRVVDRRSVEDLRLVLSFIADRAQADQRARAALGERGRGDWEKLRLWAERRSEEDVLAFQQWIEKRYEEDRLVSRYVFGWDVLPPADAAARRATQAMATAVLKATEAAAATSAEPSVPTEWLRALGVPPPALAEYERRLHEAEQADSELPALHWVSGFAQNLSTRSALASILLALACVLSVGFASVFESGKSQIGNVEAALMEALAVPLPEGVDAHLVDIDPAGIRNEIRDAADD</sequence>
<feature type="repeat" description="TPR" evidence="1">
    <location>
        <begin position="273"/>
        <end position="306"/>
    </location>
</feature>
<keyword evidence="1" id="KW-0802">TPR repeat</keyword>
<accession>A0AAV9IT90</accession>
<dbReference type="GO" id="GO:0006417">
    <property type="term" value="P:regulation of translation"/>
    <property type="evidence" value="ECO:0007669"/>
    <property type="project" value="TreeGrafter"/>
</dbReference>
<dbReference type="InterPro" id="IPR003107">
    <property type="entry name" value="HAT"/>
</dbReference>
<gene>
    <name evidence="3" type="ORF">CDCA_CDCA05G1502</name>
</gene>
<evidence type="ECO:0000256" key="1">
    <source>
        <dbReference type="PROSITE-ProRule" id="PRU00339"/>
    </source>
</evidence>
<dbReference type="InterPro" id="IPR011990">
    <property type="entry name" value="TPR-like_helical_dom_sf"/>
</dbReference>
<dbReference type="Pfam" id="PF13432">
    <property type="entry name" value="TPR_16"/>
    <property type="match status" value="2"/>
</dbReference>
<dbReference type="GO" id="GO:0003727">
    <property type="term" value="F:single-stranded RNA binding"/>
    <property type="evidence" value="ECO:0007669"/>
    <property type="project" value="TreeGrafter"/>
</dbReference>
<protein>
    <recommendedName>
        <fullName evidence="5">PsbB mRNA maturation factor Mbb1</fullName>
    </recommendedName>
</protein>
<dbReference type="PANTHER" id="PTHR44917">
    <property type="entry name" value="PROTEIN HIGH CHLOROPHYLL FLUORESCENT 107"/>
    <property type="match status" value="1"/>
</dbReference>
<keyword evidence="4" id="KW-1185">Reference proteome</keyword>
<dbReference type="PANTHER" id="PTHR44917:SF1">
    <property type="entry name" value="PROTEIN HIGH CHLOROPHYLL FLUORESCENT 107"/>
    <property type="match status" value="1"/>
</dbReference>
<feature type="repeat" description="TPR" evidence="1">
    <location>
        <begin position="307"/>
        <end position="340"/>
    </location>
</feature>
<reference evidence="3 4" key="1">
    <citation type="submission" date="2022-07" db="EMBL/GenBank/DDBJ databases">
        <title>Genome-wide signatures of adaptation to extreme environments.</title>
        <authorList>
            <person name="Cho C.H."/>
            <person name="Yoon H.S."/>
        </authorList>
    </citation>
    <scope>NUCLEOTIDE SEQUENCE [LARGE SCALE GENOMIC DNA]</scope>
    <source>
        <strain evidence="3 4">DBV 063 E5</strain>
    </source>
</reference>
<name>A0AAV9IT90_CYACA</name>
<dbReference type="Proteomes" id="UP001301350">
    <property type="component" value="Unassembled WGS sequence"/>
</dbReference>
<comment type="caution">
    <text evidence="3">The sequence shown here is derived from an EMBL/GenBank/DDBJ whole genome shotgun (WGS) entry which is preliminary data.</text>
</comment>
<evidence type="ECO:0000256" key="2">
    <source>
        <dbReference type="SAM" id="MobiDB-lite"/>
    </source>
</evidence>
<proteinExistence type="predicted"/>
<organism evidence="3 4">
    <name type="scientific">Cyanidium caldarium</name>
    <name type="common">Red alga</name>
    <dbReference type="NCBI Taxonomy" id="2771"/>
    <lineage>
        <taxon>Eukaryota</taxon>
        <taxon>Rhodophyta</taxon>
        <taxon>Bangiophyceae</taxon>
        <taxon>Cyanidiales</taxon>
        <taxon>Cyanidiaceae</taxon>
        <taxon>Cyanidium</taxon>
    </lineage>
</organism>
<evidence type="ECO:0000313" key="3">
    <source>
        <dbReference type="EMBL" id="KAK4535477.1"/>
    </source>
</evidence>